<evidence type="ECO:0000313" key="4">
    <source>
        <dbReference type="EMBL" id="KAG2879489.1"/>
    </source>
</evidence>
<dbReference type="EMBL" id="RCMG01002487">
    <property type="protein sequence ID" value="KAG2809566.1"/>
    <property type="molecule type" value="Genomic_DNA"/>
</dbReference>
<name>A0A8T1AAP3_9STRA</name>
<comment type="caution">
    <text evidence="3">The sequence shown here is derived from an EMBL/GenBank/DDBJ whole genome shotgun (WGS) entry which is preliminary data.</text>
</comment>
<evidence type="ECO:0000313" key="5">
    <source>
        <dbReference type="EMBL" id="KAG3200913.1"/>
    </source>
</evidence>
<dbReference type="Proteomes" id="UP000735874">
    <property type="component" value="Unassembled WGS sequence"/>
</dbReference>
<feature type="region of interest" description="Disordered" evidence="1">
    <location>
        <begin position="17"/>
        <end position="38"/>
    </location>
</feature>
<dbReference type="Proteomes" id="UP000736787">
    <property type="component" value="Unassembled WGS sequence"/>
</dbReference>
<sequence>MSKEEAQKLRAMVAEEYSANYEEEDEDGAALSEVTKVY</sequence>
<dbReference type="Proteomes" id="UP000774804">
    <property type="component" value="Unassembled WGS sequence"/>
</dbReference>
<evidence type="ECO:0000313" key="2">
    <source>
        <dbReference type="EMBL" id="KAG2809566.1"/>
    </source>
</evidence>
<dbReference type="EMBL" id="RCMI01002702">
    <property type="protein sequence ID" value="KAG2875172.1"/>
    <property type="molecule type" value="Genomic_DNA"/>
</dbReference>
<dbReference type="EMBL" id="RCMK01002652">
    <property type="protein sequence ID" value="KAG2879489.1"/>
    <property type="molecule type" value="Genomic_DNA"/>
</dbReference>
<proteinExistence type="predicted"/>
<protein>
    <submittedName>
        <fullName evidence="3">Uncharacterized protein</fullName>
    </submittedName>
</protein>
<gene>
    <name evidence="2" type="ORF">PC113_g23865</name>
    <name evidence="3" type="ORF">PC115_g23977</name>
    <name evidence="4" type="ORF">PC117_g26750</name>
    <name evidence="5" type="ORF">PC129_g23689</name>
</gene>
<evidence type="ECO:0000256" key="1">
    <source>
        <dbReference type="SAM" id="MobiDB-lite"/>
    </source>
</evidence>
<reference evidence="3" key="1">
    <citation type="submission" date="2018-10" db="EMBL/GenBank/DDBJ databases">
        <title>Effector identification in a new, highly contiguous assembly of the strawberry crown rot pathogen Phytophthora cactorum.</title>
        <authorList>
            <person name="Armitage A.D."/>
            <person name="Nellist C.F."/>
            <person name="Bates H."/>
            <person name="Vickerstaff R.J."/>
            <person name="Harrison R.J."/>
        </authorList>
    </citation>
    <scope>NUCLEOTIDE SEQUENCE</scope>
    <source>
        <strain evidence="2">15-7</strain>
        <strain evidence="3">4032</strain>
        <strain evidence="4">4040</strain>
        <strain evidence="5">P421</strain>
    </source>
</reference>
<evidence type="ECO:0000313" key="3">
    <source>
        <dbReference type="EMBL" id="KAG2875172.1"/>
    </source>
</evidence>
<dbReference type="AlphaFoldDB" id="A0A8T1AAP3"/>
<accession>A0A8T1AAP3</accession>
<organism evidence="3 6">
    <name type="scientific">Phytophthora cactorum</name>
    <dbReference type="NCBI Taxonomy" id="29920"/>
    <lineage>
        <taxon>Eukaryota</taxon>
        <taxon>Sar</taxon>
        <taxon>Stramenopiles</taxon>
        <taxon>Oomycota</taxon>
        <taxon>Peronosporomycetes</taxon>
        <taxon>Peronosporales</taxon>
        <taxon>Peronosporaceae</taxon>
        <taxon>Phytophthora</taxon>
    </lineage>
</organism>
<dbReference type="EMBL" id="RCMV01002863">
    <property type="protein sequence ID" value="KAG3200913.1"/>
    <property type="molecule type" value="Genomic_DNA"/>
</dbReference>
<dbReference type="Proteomes" id="UP000760860">
    <property type="component" value="Unassembled WGS sequence"/>
</dbReference>
<evidence type="ECO:0000313" key="6">
    <source>
        <dbReference type="Proteomes" id="UP000774804"/>
    </source>
</evidence>